<dbReference type="InterPro" id="IPR029056">
    <property type="entry name" value="Ribokinase-like"/>
</dbReference>
<dbReference type="EMBL" id="JADIMI010000073">
    <property type="protein sequence ID" value="MBO8452766.1"/>
    <property type="molecule type" value="Genomic_DNA"/>
</dbReference>
<dbReference type="PROSITE" id="PS01050">
    <property type="entry name" value="YJEF_C_2"/>
    <property type="match status" value="1"/>
</dbReference>
<comment type="catalytic activity">
    <reaction evidence="6">
        <text>(6S)-NADHX + ADP = AMP + phosphate + NADH + H(+)</text>
        <dbReference type="Rhea" id="RHEA:32223"/>
        <dbReference type="ChEBI" id="CHEBI:15378"/>
        <dbReference type="ChEBI" id="CHEBI:43474"/>
        <dbReference type="ChEBI" id="CHEBI:57945"/>
        <dbReference type="ChEBI" id="CHEBI:64074"/>
        <dbReference type="ChEBI" id="CHEBI:456215"/>
        <dbReference type="ChEBI" id="CHEBI:456216"/>
        <dbReference type="EC" id="4.2.1.136"/>
    </reaction>
</comment>
<dbReference type="PANTHER" id="PTHR12592:SF0">
    <property type="entry name" value="ATP-DEPENDENT (S)-NAD(P)H-HYDRATE DEHYDRATASE"/>
    <property type="match status" value="1"/>
</dbReference>
<comment type="catalytic activity">
    <reaction evidence="6">
        <text>(6S)-NADPHX + ADP = AMP + phosphate + NADPH + H(+)</text>
        <dbReference type="Rhea" id="RHEA:32235"/>
        <dbReference type="ChEBI" id="CHEBI:15378"/>
        <dbReference type="ChEBI" id="CHEBI:43474"/>
        <dbReference type="ChEBI" id="CHEBI:57783"/>
        <dbReference type="ChEBI" id="CHEBI:64076"/>
        <dbReference type="ChEBI" id="CHEBI:456215"/>
        <dbReference type="ChEBI" id="CHEBI:456216"/>
        <dbReference type="EC" id="4.2.1.136"/>
    </reaction>
</comment>
<feature type="binding site" evidence="6">
    <location>
        <position position="289"/>
    </location>
    <ligand>
        <name>(6S)-NADPHX</name>
        <dbReference type="ChEBI" id="CHEBI:64076"/>
    </ligand>
</feature>
<comment type="subunit">
    <text evidence="6">Homotetramer.</text>
</comment>
<evidence type="ECO:0000313" key="8">
    <source>
        <dbReference type="EMBL" id="MBO8452766.1"/>
    </source>
</evidence>
<dbReference type="AlphaFoldDB" id="A0A9D9ER99"/>
<comment type="cofactor">
    <cofactor evidence="6">
        <name>Mg(2+)</name>
        <dbReference type="ChEBI" id="CHEBI:18420"/>
    </cofactor>
</comment>
<evidence type="ECO:0000256" key="5">
    <source>
        <dbReference type="ARBA" id="ARBA00023239"/>
    </source>
</evidence>
<comment type="caution">
    <text evidence="8">The sequence shown here is derived from an EMBL/GenBank/DDBJ whole genome shotgun (WGS) entry which is preliminary data.</text>
</comment>
<dbReference type="InterPro" id="IPR017953">
    <property type="entry name" value="Carbohydrate_kinase_pred_CS"/>
</dbReference>
<keyword evidence="1 6" id="KW-0547">Nucleotide-binding</keyword>
<dbReference type="PANTHER" id="PTHR12592">
    <property type="entry name" value="ATP-DEPENDENT (S)-NAD(P)H-HYDRATE DEHYDRATASE FAMILY MEMBER"/>
    <property type="match status" value="1"/>
</dbReference>
<dbReference type="CDD" id="cd01171">
    <property type="entry name" value="YXKO-related"/>
    <property type="match status" value="1"/>
</dbReference>
<comment type="function">
    <text evidence="6">Catalyzes the dehydration of the S-form of NAD(P)HX at the expense of ADP, which is converted to AMP. Together with NAD(P)HX epimerase, which catalyzes the epimerization of the S- and R-forms, the enzyme allows the repair of both epimers of NAD(P)HX, a damaged form of NAD(P)H that is a result of enzymatic or heat-dependent hydration.</text>
</comment>
<feature type="domain" description="YjeF C-terminal" evidence="7">
    <location>
        <begin position="16"/>
        <end position="343"/>
    </location>
</feature>
<keyword evidence="3 6" id="KW-0521">NADP</keyword>
<dbReference type="GO" id="GO:0052856">
    <property type="term" value="F:NAD(P)HX epimerase activity"/>
    <property type="evidence" value="ECO:0007669"/>
    <property type="project" value="TreeGrafter"/>
</dbReference>
<dbReference type="SUPFAM" id="SSF53613">
    <property type="entry name" value="Ribokinase-like"/>
    <property type="match status" value="1"/>
</dbReference>
<feature type="binding site" evidence="6">
    <location>
        <begin position="232"/>
        <end position="236"/>
    </location>
    <ligand>
        <name>AMP</name>
        <dbReference type="ChEBI" id="CHEBI:456215"/>
    </ligand>
</feature>
<evidence type="ECO:0000256" key="6">
    <source>
        <dbReference type="HAMAP-Rule" id="MF_01965"/>
    </source>
</evidence>
<evidence type="ECO:0000256" key="4">
    <source>
        <dbReference type="ARBA" id="ARBA00023027"/>
    </source>
</evidence>
<name>A0A9D9ER99_9BACT</name>
<feature type="binding site" evidence="6">
    <location>
        <position position="51"/>
    </location>
    <ligand>
        <name>(6S)-NADPHX</name>
        <dbReference type="ChEBI" id="CHEBI:64076"/>
    </ligand>
</feature>
<keyword evidence="4 6" id="KW-0520">NAD</keyword>
<comment type="similarity">
    <text evidence="6">Belongs to the NnrD/CARKD family.</text>
</comment>
<keyword evidence="5 6" id="KW-0456">Lyase</keyword>
<dbReference type="Gene3D" id="3.40.1190.20">
    <property type="match status" value="1"/>
</dbReference>
<organism evidence="8 9">
    <name type="scientific">Candidatus Cryptobacteroides intestinavium</name>
    <dbReference type="NCBI Taxonomy" id="2840766"/>
    <lineage>
        <taxon>Bacteria</taxon>
        <taxon>Pseudomonadati</taxon>
        <taxon>Bacteroidota</taxon>
        <taxon>Bacteroidia</taxon>
        <taxon>Bacteroidales</taxon>
        <taxon>Candidatus Cryptobacteroides</taxon>
    </lineage>
</organism>
<dbReference type="GO" id="GO:0110051">
    <property type="term" value="P:metabolite repair"/>
    <property type="evidence" value="ECO:0007669"/>
    <property type="project" value="TreeGrafter"/>
</dbReference>
<dbReference type="Pfam" id="PF01256">
    <property type="entry name" value="Carb_kinase"/>
    <property type="match status" value="2"/>
</dbReference>
<dbReference type="GO" id="GO:0005524">
    <property type="term" value="F:ATP binding"/>
    <property type="evidence" value="ECO:0007669"/>
    <property type="project" value="UniProtKB-KW"/>
</dbReference>
<dbReference type="HAMAP" id="MF_01965">
    <property type="entry name" value="NADHX_dehydratase"/>
    <property type="match status" value="1"/>
</dbReference>
<keyword evidence="2 6" id="KW-0067">ATP-binding</keyword>
<protein>
    <recommendedName>
        <fullName evidence="6">ADP-dependent (S)-NAD(P)H-hydrate dehydratase</fullName>
        <ecNumber evidence="6">4.2.1.136</ecNumber>
    </recommendedName>
    <alternativeName>
        <fullName evidence="6">ADP-dependent NAD(P)HX dehydratase</fullName>
    </alternativeName>
</protein>
<proteinExistence type="inferred from homology"/>
<evidence type="ECO:0000256" key="3">
    <source>
        <dbReference type="ARBA" id="ARBA00022857"/>
    </source>
</evidence>
<sequence>MVKMKMGMDIEWTEINEDVIRGIRLGRDESSDKRAFGHALLIVGSKGMMGAAVLSAGAALRSGCGLVTVHIPVGERQIVQIANPAAIVDPDSGESFSEVPASLHHYTSVGAGCGMGQSDAAAEALSDLFSRLSGRKADPDIQAHTRDSARNMPGLVLDADALNMIAAHPGLAAAIPPGSILTPHTRELSRLMLCLYPELDLDFAGWKYPWTGPRLDCVMALADRLSSVIVVKGRRTLICPPDMSAYGAGSGRPVPGVSAELSDAGLPRVRRLYVNTTGNAGMAKGGSGDVLTGLVTGLRARGYSPLNAAVLGVWSHGRAGDEAARLRGEESMCASDIIDNIRL</sequence>
<feature type="binding site" evidence="6">
    <location>
        <position position="184"/>
    </location>
    <ligand>
        <name>(6S)-NADPHX</name>
        <dbReference type="ChEBI" id="CHEBI:64076"/>
    </ligand>
</feature>
<accession>A0A9D9ER99</accession>
<reference evidence="8" key="1">
    <citation type="submission" date="2020-10" db="EMBL/GenBank/DDBJ databases">
        <authorList>
            <person name="Gilroy R."/>
        </authorList>
    </citation>
    <scope>NUCLEOTIDE SEQUENCE</scope>
    <source>
        <strain evidence="8">B1-20833</strain>
    </source>
</reference>
<dbReference type="InterPro" id="IPR000631">
    <property type="entry name" value="CARKD"/>
</dbReference>
<dbReference type="GO" id="GO:0046496">
    <property type="term" value="P:nicotinamide nucleotide metabolic process"/>
    <property type="evidence" value="ECO:0007669"/>
    <property type="project" value="UniProtKB-UniRule"/>
</dbReference>
<evidence type="ECO:0000256" key="1">
    <source>
        <dbReference type="ARBA" id="ARBA00022741"/>
    </source>
</evidence>
<evidence type="ECO:0000259" key="7">
    <source>
        <dbReference type="PROSITE" id="PS51383"/>
    </source>
</evidence>
<dbReference type="PROSITE" id="PS51383">
    <property type="entry name" value="YJEF_C_3"/>
    <property type="match status" value="1"/>
</dbReference>
<dbReference type="GO" id="GO:0052855">
    <property type="term" value="F:ADP-dependent NAD(P)H-hydrate dehydratase activity"/>
    <property type="evidence" value="ECO:0007669"/>
    <property type="project" value="UniProtKB-UniRule"/>
</dbReference>
<dbReference type="Proteomes" id="UP000823661">
    <property type="component" value="Unassembled WGS sequence"/>
</dbReference>
<evidence type="ECO:0000256" key="2">
    <source>
        <dbReference type="ARBA" id="ARBA00022840"/>
    </source>
</evidence>
<dbReference type="EC" id="4.2.1.136" evidence="6"/>
<feature type="binding site" evidence="6">
    <location>
        <position position="114"/>
    </location>
    <ligand>
        <name>(6S)-NADPHX</name>
        <dbReference type="ChEBI" id="CHEBI:64076"/>
    </ligand>
</feature>
<evidence type="ECO:0000313" key="9">
    <source>
        <dbReference type="Proteomes" id="UP000823661"/>
    </source>
</evidence>
<reference evidence="8" key="2">
    <citation type="journal article" date="2021" name="PeerJ">
        <title>Extensive microbial diversity within the chicken gut microbiome revealed by metagenomics and culture.</title>
        <authorList>
            <person name="Gilroy R."/>
            <person name="Ravi A."/>
            <person name="Getino M."/>
            <person name="Pursley I."/>
            <person name="Horton D.L."/>
            <person name="Alikhan N.F."/>
            <person name="Baker D."/>
            <person name="Gharbi K."/>
            <person name="Hall N."/>
            <person name="Watson M."/>
            <person name="Adriaenssens E.M."/>
            <person name="Foster-Nyarko E."/>
            <person name="Jarju S."/>
            <person name="Secka A."/>
            <person name="Antonio M."/>
            <person name="Oren A."/>
            <person name="Chaudhuri R.R."/>
            <person name="La Ragione R."/>
            <person name="Hildebrand F."/>
            <person name="Pallen M.J."/>
        </authorList>
    </citation>
    <scope>NUCLEOTIDE SEQUENCE</scope>
    <source>
        <strain evidence="8">B1-20833</strain>
    </source>
</reference>
<gene>
    <name evidence="6" type="primary">nnrD</name>
    <name evidence="8" type="ORF">IAC06_07805</name>
</gene>
<feature type="binding site" evidence="6">
    <location>
        <position position="288"/>
    </location>
    <ligand>
        <name>AMP</name>
        <dbReference type="ChEBI" id="CHEBI:456215"/>
    </ligand>
</feature>